<reference evidence="1 2" key="2">
    <citation type="journal article" date="2022" name="Mol. Ecol. Resour.">
        <title>The genomes of chicory, endive, great burdock and yacon provide insights into Asteraceae paleo-polyploidization history and plant inulin production.</title>
        <authorList>
            <person name="Fan W."/>
            <person name="Wang S."/>
            <person name="Wang H."/>
            <person name="Wang A."/>
            <person name="Jiang F."/>
            <person name="Liu H."/>
            <person name="Zhao H."/>
            <person name="Xu D."/>
            <person name="Zhang Y."/>
        </authorList>
    </citation>
    <scope>NUCLEOTIDE SEQUENCE [LARGE SCALE GENOMIC DNA]</scope>
    <source>
        <strain evidence="2">cv. Yunnan</strain>
        <tissue evidence="1">Leaves</tissue>
    </source>
</reference>
<accession>A0ACB9E7H5</accession>
<keyword evidence="2" id="KW-1185">Reference proteome</keyword>
<evidence type="ECO:0000313" key="1">
    <source>
        <dbReference type="EMBL" id="KAI3754762.1"/>
    </source>
</evidence>
<dbReference type="EMBL" id="CM042035">
    <property type="protein sequence ID" value="KAI3754762.1"/>
    <property type="molecule type" value="Genomic_DNA"/>
</dbReference>
<organism evidence="1 2">
    <name type="scientific">Smallanthus sonchifolius</name>
    <dbReference type="NCBI Taxonomy" id="185202"/>
    <lineage>
        <taxon>Eukaryota</taxon>
        <taxon>Viridiplantae</taxon>
        <taxon>Streptophyta</taxon>
        <taxon>Embryophyta</taxon>
        <taxon>Tracheophyta</taxon>
        <taxon>Spermatophyta</taxon>
        <taxon>Magnoliopsida</taxon>
        <taxon>eudicotyledons</taxon>
        <taxon>Gunneridae</taxon>
        <taxon>Pentapetalae</taxon>
        <taxon>asterids</taxon>
        <taxon>campanulids</taxon>
        <taxon>Asterales</taxon>
        <taxon>Asteraceae</taxon>
        <taxon>Asteroideae</taxon>
        <taxon>Heliantheae alliance</taxon>
        <taxon>Millerieae</taxon>
        <taxon>Smallanthus</taxon>
    </lineage>
</organism>
<proteinExistence type="predicted"/>
<dbReference type="Proteomes" id="UP001056120">
    <property type="component" value="Linkage Group LG18"/>
</dbReference>
<comment type="caution">
    <text evidence="1">The sequence shown here is derived from an EMBL/GenBank/DDBJ whole genome shotgun (WGS) entry which is preliminary data.</text>
</comment>
<evidence type="ECO:0000313" key="2">
    <source>
        <dbReference type="Proteomes" id="UP001056120"/>
    </source>
</evidence>
<gene>
    <name evidence="1" type="ORF">L1987_54552</name>
</gene>
<name>A0ACB9E7H5_9ASTR</name>
<sequence>MFRQNLATDANLASPNHMRVSESEEQLRADPSYFEYYWAHVNLNPRLPPPLISGGNENIFRNVRGTGSNRRLTSFDVTSSRSLWLDHGNLSTHKEESDDDKSPKQDDLYQVQSPASNQHHLFIQEPNEEAGNHVDSNRTTTTVSSSSSIGGNMVNKPPVNTSFHTRLQDHGSIGGIADADVSAIRNGIVSLNTFSFPKLENEINETDRQQRNPLPVHAAPHPQIMPLPQTYVGMNQFPQNPANFSSDVQPPLHSLGFTPPHYATDLGYMTSETPNTMPAGYYPQQYTIGGYAFNPPPFSPYATGYLPNNPFPMPFGNMVPSLSGQSQTSGVNLQHLNNFYGHFGLPFSWEDHILKSLGGVGHINLNSRRVDTMSPYYFGSPANMNFLQFPNSPFASPLTLGSPIGEANHPGRRNESVYGGWIGHAVNYVVNNPKTNPFLEELKSGKGRRFELSDIVGHIVEFSVNQYGSRFIQQQLEVCSNEERESIFKEVLPYAYKLTTDVFGNYVIQKIFEYGNDEQRREFGKKLEGQILPLSFQMYGCRVIQKAIEAVELEQKIKIMHELDGHVLKCVRDQNGNHVIQKCVEYLPAENIKIVISSFRGQVAALAKHPYGCRVIQRVLEHSTKELQCQFIVDEILDSVYDLGQDQYGNYVTQYVLEEGRPDERSQIVHKLAGHIVQLSQHKYASNVIEKCLEYGDEAARKLIIEEIIEYANGNDNLLVMVKDQFANYVVQKVLQTSSGHQREVLLSRIKVHLNSLKKYTYGKHIVARFEQLFGEAVVASSS</sequence>
<protein>
    <submittedName>
        <fullName evidence="1">Uncharacterized protein</fullName>
    </submittedName>
</protein>
<reference evidence="2" key="1">
    <citation type="journal article" date="2022" name="Mol. Ecol. Resour.">
        <title>The genomes of chicory, endive, great burdock and yacon provide insights into Asteraceae palaeo-polyploidization history and plant inulin production.</title>
        <authorList>
            <person name="Fan W."/>
            <person name="Wang S."/>
            <person name="Wang H."/>
            <person name="Wang A."/>
            <person name="Jiang F."/>
            <person name="Liu H."/>
            <person name="Zhao H."/>
            <person name="Xu D."/>
            <person name="Zhang Y."/>
        </authorList>
    </citation>
    <scope>NUCLEOTIDE SEQUENCE [LARGE SCALE GENOMIC DNA]</scope>
    <source>
        <strain evidence="2">cv. Yunnan</strain>
    </source>
</reference>